<evidence type="ECO:0000256" key="12">
    <source>
        <dbReference type="SAM" id="MobiDB-lite"/>
    </source>
</evidence>
<evidence type="ECO:0000313" key="15">
    <source>
        <dbReference type="Proteomes" id="UP000515140"/>
    </source>
</evidence>
<evidence type="ECO:0000256" key="2">
    <source>
        <dbReference type="ARBA" id="ARBA00006991"/>
    </source>
</evidence>
<keyword evidence="7" id="KW-0805">Transcription regulation</keyword>
<feature type="domain" description="C2H2-type" evidence="13">
    <location>
        <begin position="329"/>
        <end position="356"/>
    </location>
</feature>
<evidence type="ECO:0000256" key="9">
    <source>
        <dbReference type="ARBA" id="ARBA00023163"/>
    </source>
</evidence>
<dbReference type="SMART" id="SM00349">
    <property type="entry name" value="KRAB"/>
    <property type="match status" value="1"/>
</dbReference>
<feature type="domain" description="C2H2-type" evidence="13">
    <location>
        <begin position="301"/>
        <end position="328"/>
    </location>
</feature>
<evidence type="ECO:0000259" key="13">
    <source>
        <dbReference type="PROSITE" id="PS50157"/>
    </source>
</evidence>
<dbReference type="PROSITE" id="PS50157">
    <property type="entry name" value="ZINC_FINGER_C2H2_2"/>
    <property type="match status" value="8"/>
</dbReference>
<dbReference type="SUPFAM" id="SSF109640">
    <property type="entry name" value="KRAB domain (Kruppel-associated box)"/>
    <property type="match status" value="1"/>
</dbReference>
<evidence type="ECO:0000256" key="11">
    <source>
        <dbReference type="PROSITE-ProRule" id="PRU00042"/>
    </source>
</evidence>
<dbReference type="InParanoid" id="A0A6P5J8T5"/>
<evidence type="ECO:0000256" key="8">
    <source>
        <dbReference type="ARBA" id="ARBA00023125"/>
    </source>
</evidence>
<dbReference type="Proteomes" id="UP000515140">
    <property type="component" value="Unplaced"/>
</dbReference>
<evidence type="ECO:0000256" key="4">
    <source>
        <dbReference type="ARBA" id="ARBA00022737"/>
    </source>
</evidence>
<protein>
    <submittedName>
        <fullName evidence="16">Zinc finger protein 829-like</fullName>
    </submittedName>
</protein>
<evidence type="ECO:0000313" key="16">
    <source>
        <dbReference type="RefSeq" id="XP_020827494.1"/>
    </source>
</evidence>
<dbReference type="CDD" id="cd07765">
    <property type="entry name" value="KRAB_A-box"/>
    <property type="match status" value="1"/>
</dbReference>
<keyword evidence="5 11" id="KW-0863">Zinc-finger</keyword>
<dbReference type="GO" id="GO:0000981">
    <property type="term" value="F:DNA-binding transcription factor activity, RNA polymerase II-specific"/>
    <property type="evidence" value="ECO:0007669"/>
    <property type="project" value="TreeGrafter"/>
</dbReference>
<feature type="domain" description="C2H2-type" evidence="13">
    <location>
        <begin position="273"/>
        <end position="300"/>
    </location>
</feature>
<dbReference type="Gene3D" id="3.30.160.60">
    <property type="entry name" value="Classic Zinc Finger"/>
    <property type="match status" value="8"/>
</dbReference>
<evidence type="ECO:0000256" key="10">
    <source>
        <dbReference type="ARBA" id="ARBA00023242"/>
    </source>
</evidence>
<reference evidence="16" key="1">
    <citation type="submission" date="2025-08" db="UniProtKB">
        <authorList>
            <consortium name="RefSeq"/>
        </authorList>
    </citation>
    <scope>IDENTIFICATION</scope>
    <source>
        <tissue evidence="16">Spleen</tissue>
    </source>
</reference>
<comment type="similarity">
    <text evidence="2">Belongs to the krueppel C2H2-type zinc-finger protein family.</text>
</comment>
<keyword evidence="6" id="KW-0862">Zinc</keyword>
<dbReference type="Pfam" id="PF00096">
    <property type="entry name" value="zf-C2H2"/>
    <property type="match status" value="3"/>
</dbReference>
<dbReference type="InterPro" id="IPR001909">
    <property type="entry name" value="KRAB"/>
</dbReference>
<dbReference type="FunFam" id="3.30.160.60:FF:000204">
    <property type="entry name" value="Zinc finger protein 331"/>
    <property type="match status" value="1"/>
</dbReference>
<dbReference type="RefSeq" id="XP_020827494.1">
    <property type="nucleotide sequence ID" value="XM_020971835.1"/>
</dbReference>
<dbReference type="SUPFAM" id="SSF57667">
    <property type="entry name" value="beta-beta-alpha zinc fingers"/>
    <property type="match status" value="5"/>
</dbReference>
<gene>
    <name evidence="16" type="primary">LOC110197774</name>
</gene>
<dbReference type="Gene3D" id="6.10.140.140">
    <property type="match status" value="1"/>
</dbReference>
<dbReference type="SMART" id="SM00355">
    <property type="entry name" value="ZnF_C2H2"/>
    <property type="match status" value="7"/>
</dbReference>
<evidence type="ECO:0000256" key="6">
    <source>
        <dbReference type="ARBA" id="ARBA00022833"/>
    </source>
</evidence>
<dbReference type="GO" id="GO:0005634">
    <property type="term" value="C:nucleus"/>
    <property type="evidence" value="ECO:0007669"/>
    <property type="project" value="UniProtKB-SubCell"/>
</dbReference>
<organism evidence="15 16">
    <name type="scientific">Phascolarctos cinereus</name>
    <name type="common">Koala</name>
    <dbReference type="NCBI Taxonomy" id="38626"/>
    <lineage>
        <taxon>Eukaryota</taxon>
        <taxon>Metazoa</taxon>
        <taxon>Chordata</taxon>
        <taxon>Craniata</taxon>
        <taxon>Vertebrata</taxon>
        <taxon>Euteleostomi</taxon>
        <taxon>Mammalia</taxon>
        <taxon>Metatheria</taxon>
        <taxon>Diprotodontia</taxon>
        <taxon>Phascolarctidae</taxon>
        <taxon>Phascolarctos</taxon>
    </lineage>
</organism>
<dbReference type="FunFam" id="3.30.160.60:FF:004137">
    <property type="match status" value="1"/>
</dbReference>
<dbReference type="FunFam" id="3.30.160.60:FF:002402">
    <property type="entry name" value="Zinc finger protein 347"/>
    <property type="match status" value="1"/>
</dbReference>
<sequence>MALNLLLPHEGSPEEDGGSPRGPLAPDQEVVSFRDVAVDFTEEEWECLSPAQWQLYKEVMLENYRNLVSLGLLEDKPDLVSRLEQGEEAWASDMQEEGPRSPCPWGGDPSARCRGARGCHSPSGPSECQLFEKKKKGGRKMKTFIEQRSHQYVDFGGNFHRSMCKHLGSWDYDEYGNHSHSYILLNRYHRTQPCDLRSGQDFPKNSFLIQNQRIRAQEKSYKCGKAFMNYSTIINYERNHDGGKHKCSQCGKSFRWLSVLTEHEKIHTCEKSYDCKEFGEVFSQNSDFIGHERIHSGKKPYDCKQRGTAFSWRSYLMEHQRIHTGEKPYKCKECGKAFRQSSSLTKHQRSHTGEKPYECNECGKAFSQSSSLSQHFRIHTGEKPYKCKECEKVFRQNSHLIRHQLIHTRKKPYEYKEIGVIVSQCSDIVKCEINYDGEIYRSQTGENHYECKECGKTFSESSSLNKHQRIHTGEKPYKCKECGNAFRQNSHLIGIRKFTLERNLVQVKSASIY</sequence>
<dbReference type="GO" id="GO:0008270">
    <property type="term" value="F:zinc ion binding"/>
    <property type="evidence" value="ECO:0007669"/>
    <property type="project" value="UniProtKB-KW"/>
</dbReference>
<evidence type="ECO:0000256" key="1">
    <source>
        <dbReference type="ARBA" id="ARBA00004123"/>
    </source>
</evidence>
<dbReference type="Pfam" id="PF13465">
    <property type="entry name" value="zf-H2C2_2"/>
    <property type="match status" value="1"/>
</dbReference>
<keyword evidence="15" id="KW-1185">Reference proteome</keyword>
<feature type="region of interest" description="Disordered" evidence="12">
    <location>
        <begin position="1"/>
        <end position="27"/>
    </location>
</feature>
<dbReference type="FunFam" id="3.30.160.60:FF:000737">
    <property type="entry name" value="Zinc finger protein 565"/>
    <property type="match status" value="1"/>
</dbReference>
<keyword evidence="3" id="KW-0479">Metal-binding</keyword>
<dbReference type="Pfam" id="PF01352">
    <property type="entry name" value="KRAB"/>
    <property type="match status" value="1"/>
</dbReference>
<keyword evidence="4" id="KW-0677">Repeat</keyword>
<feature type="domain" description="C2H2-type" evidence="13">
    <location>
        <begin position="449"/>
        <end position="476"/>
    </location>
</feature>
<dbReference type="GO" id="GO:0045892">
    <property type="term" value="P:negative regulation of DNA-templated transcription"/>
    <property type="evidence" value="ECO:0007669"/>
    <property type="project" value="UniProtKB-ARBA"/>
</dbReference>
<dbReference type="GO" id="GO:0000977">
    <property type="term" value="F:RNA polymerase II transcription regulatory region sequence-specific DNA binding"/>
    <property type="evidence" value="ECO:0007669"/>
    <property type="project" value="TreeGrafter"/>
</dbReference>
<dbReference type="PROSITE" id="PS50805">
    <property type="entry name" value="KRAB"/>
    <property type="match status" value="1"/>
</dbReference>
<keyword evidence="9" id="KW-0804">Transcription</keyword>
<dbReference type="InterPro" id="IPR036236">
    <property type="entry name" value="Znf_C2H2_sf"/>
</dbReference>
<evidence type="ECO:0000256" key="3">
    <source>
        <dbReference type="ARBA" id="ARBA00022723"/>
    </source>
</evidence>
<feature type="domain" description="KRAB" evidence="14">
    <location>
        <begin position="31"/>
        <end position="102"/>
    </location>
</feature>
<dbReference type="FunFam" id="3.30.160.60:FF:000003">
    <property type="entry name" value="Zinc finger protein 3 homolog"/>
    <property type="match status" value="1"/>
</dbReference>
<dbReference type="KEGG" id="pcw:110197774"/>
<evidence type="ECO:0000256" key="5">
    <source>
        <dbReference type="ARBA" id="ARBA00022771"/>
    </source>
</evidence>
<name>A0A6P5J8T5_PHACI</name>
<dbReference type="InterPro" id="IPR036051">
    <property type="entry name" value="KRAB_dom_sf"/>
</dbReference>
<dbReference type="Pfam" id="PF13912">
    <property type="entry name" value="zf-C2H2_6"/>
    <property type="match status" value="1"/>
</dbReference>
<keyword evidence="10" id="KW-0539">Nucleus</keyword>
<dbReference type="AlphaFoldDB" id="A0A6P5J8T5"/>
<proteinExistence type="inferred from homology"/>
<dbReference type="FunFam" id="3.30.160.60:FF:001270">
    <property type="entry name" value="zinc finger protein 583 isoform X1"/>
    <property type="match status" value="1"/>
</dbReference>
<dbReference type="PANTHER" id="PTHR24409:SF331">
    <property type="entry name" value="ZINC FINGER PROTEIN 322A"/>
    <property type="match status" value="1"/>
</dbReference>
<dbReference type="PROSITE" id="PS00028">
    <property type="entry name" value="ZINC_FINGER_C2H2_1"/>
    <property type="match status" value="5"/>
</dbReference>
<feature type="domain" description="C2H2-type" evidence="13">
    <location>
        <begin position="477"/>
        <end position="492"/>
    </location>
</feature>
<feature type="domain" description="C2H2-type" evidence="13">
    <location>
        <begin position="245"/>
        <end position="272"/>
    </location>
</feature>
<comment type="subcellular location">
    <subcellularLocation>
        <location evidence="1">Nucleus</location>
    </subcellularLocation>
</comment>
<dbReference type="InterPro" id="IPR013087">
    <property type="entry name" value="Znf_C2H2_type"/>
</dbReference>
<evidence type="ECO:0000259" key="14">
    <source>
        <dbReference type="PROSITE" id="PS50805"/>
    </source>
</evidence>
<dbReference type="FunFam" id="3.30.160.60:FF:000176">
    <property type="entry name" value="zinc finger protein 70"/>
    <property type="match status" value="1"/>
</dbReference>
<accession>A0A6P5J8T5</accession>
<feature type="domain" description="C2H2-type" evidence="13">
    <location>
        <begin position="385"/>
        <end position="412"/>
    </location>
</feature>
<dbReference type="GeneID" id="110197774"/>
<evidence type="ECO:0000256" key="7">
    <source>
        <dbReference type="ARBA" id="ARBA00023015"/>
    </source>
</evidence>
<dbReference type="PANTHER" id="PTHR24409">
    <property type="entry name" value="ZINC FINGER PROTEIN 142"/>
    <property type="match status" value="1"/>
</dbReference>
<keyword evidence="8" id="KW-0238">DNA-binding</keyword>
<dbReference type="FunFam" id="3.30.160.60:FF:001498">
    <property type="entry name" value="Zinc finger protein 404"/>
    <property type="match status" value="2"/>
</dbReference>
<feature type="domain" description="C2H2-type" evidence="13">
    <location>
        <begin position="357"/>
        <end position="384"/>
    </location>
</feature>